<evidence type="ECO:0000256" key="3">
    <source>
        <dbReference type="SAM" id="Phobius"/>
    </source>
</evidence>
<reference evidence="4" key="1">
    <citation type="journal article" date="2023" name="Mol. Biol. Evol.">
        <title>Third-Generation Sequencing Reveals the Adaptive Role of the Epigenome in Three Deep-Sea Polychaetes.</title>
        <authorList>
            <person name="Perez M."/>
            <person name="Aroh O."/>
            <person name="Sun Y."/>
            <person name="Lan Y."/>
            <person name="Juniper S.K."/>
            <person name="Young C.R."/>
            <person name="Angers B."/>
            <person name="Qian P.Y."/>
        </authorList>
    </citation>
    <scope>NUCLEOTIDE SEQUENCE</scope>
    <source>
        <strain evidence="4">P08H-3</strain>
    </source>
</reference>
<feature type="transmembrane region" description="Helical" evidence="3">
    <location>
        <begin position="771"/>
        <end position="790"/>
    </location>
</feature>
<dbReference type="InterPro" id="IPR031390">
    <property type="entry name" value="OFCC1"/>
</dbReference>
<name>A0AAD9K755_9ANNE</name>
<evidence type="ECO:0000256" key="2">
    <source>
        <dbReference type="SAM" id="MobiDB-lite"/>
    </source>
</evidence>
<keyword evidence="3" id="KW-1133">Transmembrane helix</keyword>
<keyword evidence="3" id="KW-0472">Membrane</keyword>
<dbReference type="PANTHER" id="PTHR33862">
    <property type="entry name" value="OROFACIAL CLEFT 1 CANDIDATE GENE 1 PROTEIN"/>
    <property type="match status" value="1"/>
</dbReference>
<comment type="caution">
    <text evidence="4">The sequence shown here is derived from an EMBL/GenBank/DDBJ whole genome shotgun (WGS) entry which is preliminary data.</text>
</comment>
<feature type="transmembrane region" description="Helical" evidence="3">
    <location>
        <begin position="919"/>
        <end position="944"/>
    </location>
</feature>
<keyword evidence="5" id="KW-1185">Reference proteome</keyword>
<feature type="compositionally biased region" description="Polar residues" evidence="2">
    <location>
        <begin position="88"/>
        <end position="101"/>
    </location>
</feature>
<dbReference type="AlphaFoldDB" id="A0AAD9K755"/>
<sequence length="1119" mass="129093">MADKPRHIKTGNKKPKPSPLVEGDSKHAVTNPGEIVEQSDNPAAQQYNTLVDTRPPNEGQDRTINDKKPDIPKESLPVQEEIDFPTAVESTSITEPSSNAEDGSIKKNPEESFDPKDYGINIDDDTEPNIKPPPVDDTLPDLHHLMASLEDGVPTEDRPLPKEAPPSLFSRPEHISKYKKISDLRLEVEDEEIEDYIREFEQGIKDDVLMIGSIGLEDVQEEEKRLRDEHIQYMESETLWEEERKRRIRMFEEHAKRRAAYAVWRKRKEIQRMDQLQQQKEHLMLDRLQMAFRRSENQLINVLEKRKGEVKTYFGDLMTADGHYGGSQGRRWKVDWDKTPRPVEVKVNCLRGVKDKIPGGRYILMVSLYNRLGGHVMRWSSLKGQQWGGATLPVTHDGHFYNTEMKFNQSVFTVLPAKSGIRPGMVLMFELFLLRGAVLPNDRVVAWGAFPIADGQFEVIEGKYKCPLLRGEIDHRIEKHEKLESLMATDLDHWMCNLYFEVVKLPRYLAGQKEYEVELQFSSGILAYPDRVNTGEEVHDGEAPVSGSLPDIGAHENTSRVSSSLSVSSQNSANSDLPMKKIPFDGDSDILKKAPLKDGIDDIKKAKHDGVKHYKNVGLRQRRMYSTIGSRRTDLEEKIKTYDESDTDDGDDGGDDIIEQLRRDQEYYPVKEQEGLYYKKHSYRAIDMYHKRLFTLLPETPLMTKQQKQKRKLTHLEELEEHSFSVSKEDDVWKRLNEKGRLPQEGWHKLQYVRRQLLAELGLSQWRSREFWGMLLMFILVFFIRIYLHYLSQWVLLQALYLPVNKFNFLPYTVDLNYQSTLLRTREEIAMVLIGPLGIIIMFVIMVLISFIVQKLIGSFPDIGSKFVISLGIQAFLDPLLIMIVDLGLKRYVNQTGTDPIADCAKLYWHFYRAEGSGLAGIFITIFLYLFVAFMAGVILYMYFLRLHNNGRMLDIYWRLHGDDDVFFVPYDFEISNQELAYIAKKGEQWRGEEGERRKVAVYDYIWEEESIEDTVWDENGIDKQATKDGTQEITTHISVHTLHLDGLRELYRHFLRLPDGAIIEVFGDLSLAGVGKDLQTAFEEDSQKLEKPSKVNWNQNSAGQSSSSADVDSNSHEE</sequence>
<feature type="region of interest" description="Disordered" evidence="2">
    <location>
        <begin position="1084"/>
        <end position="1119"/>
    </location>
</feature>
<feature type="compositionally biased region" description="Low complexity" evidence="2">
    <location>
        <begin position="1100"/>
        <end position="1113"/>
    </location>
</feature>
<proteinExistence type="predicted"/>
<accession>A0AAD9K755</accession>
<evidence type="ECO:0000256" key="1">
    <source>
        <dbReference type="SAM" id="Coils"/>
    </source>
</evidence>
<organism evidence="4 5">
    <name type="scientific">Paralvinella palmiformis</name>
    <dbReference type="NCBI Taxonomy" id="53620"/>
    <lineage>
        <taxon>Eukaryota</taxon>
        <taxon>Metazoa</taxon>
        <taxon>Spiralia</taxon>
        <taxon>Lophotrochozoa</taxon>
        <taxon>Annelida</taxon>
        <taxon>Polychaeta</taxon>
        <taxon>Sedentaria</taxon>
        <taxon>Canalipalpata</taxon>
        <taxon>Terebellida</taxon>
        <taxon>Terebelliformia</taxon>
        <taxon>Alvinellidae</taxon>
        <taxon>Paralvinella</taxon>
    </lineage>
</organism>
<feature type="compositionally biased region" description="Basic residues" evidence="2">
    <location>
        <begin position="1"/>
        <end position="16"/>
    </location>
</feature>
<feature type="region of interest" description="Disordered" evidence="2">
    <location>
        <begin position="536"/>
        <end position="580"/>
    </location>
</feature>
<dbReference type="Proteomes" id="UP001208570">
    <property type="component" value="Unassembled WGS sequence"/>
</dbReference>
<evidence type="ECO:0000313" key="4">
    <source>
        <dbReference type="EMBL" id="KAK2166278.1"/>
    </source>
</evidence>
<keyword evidence="1" id="KW-0175">Coiled coil</keyword>
<feature type="compositionally biased region" description="Polar residues" evidence="2">
    <location>
        <begin position="38"/>
        <end position="51"/>
    </location>
</feature>
<dbReference type="EMBL" id="JAODUP010000040">
    <property type="protein sequence ID" value="KAK2166278.1"/>
    <property type="molecule type" value="Genomic_DNA"/>
</dbReference>
<feature type="compositionally biased region" description="Basic and acidic residues" evidence="2">
    <location>
        <begin position="59"/>
        <end position="73"/>
    </location>
</feature>
<feature type="coiled-coil region" evidence="1">
    <location>
        <begin position="266"/>
        <end position="305"/>
    </location>
</feature>
<evidence type="ECO:0000313" key="5">
    <source>
        <dbReference type="Proteomes" id="UP001208570"/>
    </source>
</evidence>
<feature type="transmembrane region" description="Helical" evidence="3">
    <location>
        <begin position="829"/>
        <end position="853"/>
    </location>
</feature>
<gene>
    <name evidence="4" type="ORF">LSH36_40g10036</name>
</gene>
<dbReference type="PANTHER" id="PTHR33862:SF3">
    <property type="entry name" value="OROFACIAL CLEFT 1 CANDIDATE GENE 1 PROTEIN"/>
    <property type="match status" value="1"/>
</dbReference>
<feature type="compositionally biased region" description="Basic and acidic residues" evidence="2">
    <location>
        <begin position="103"/>
        <end position="117"/>
    </location>
</feature>
<keyword evidence="3" id="KW-0812">Transmembrane</keyword>
<feature type="transmembrane region" description="Helical" evidence="3">
    <location>
        <begin position="865"/>
        <end position="885"/>
    </location>
</feature>
<protein>
    <submittedName>
        <fullName evidence="4">Uncharacterized protein</fullName>
    </submittedName>
</protein>
<feature type="compositionally biased region" description="Low complexity" evidence="2">
    <location>
        <begin position="559"/>
        <end position="575"/>
    </location>
</feature>
<feature type="region of interest" description="Disordered" evidence="2">
    <location>
        <begin position="1"/>
        <end position="136"/>
    </location>
</feature>